<sequence>MTLPAAPFVLRPFRPSDAEEFGAAVRASPSVCTWMSWARPDFSADDARKWFAWCEESRANGTAHEFAIVSADGELVGGAGLNQFNPTHRFGNLGYWVRESAQRRGAASAAIHMLAQYAFEELKLARAEIVVAVGNEASVAAARKAGALHEGVARNRLQLHGQPVDAHVLSLTPPAGR</sequence>
<dbReference type="RefSeq" id="WP_135208644.1">
    <property type="nucleotide sequence ID" value="NZ_SPVF01000233.1"/>
</dbReference>
<dbReference type="Pfam" id="PF13302">
    <property type="entry name" value="Acetyltransf_3"/>
    <property type="match status" value="1"/>
</dbReference>
<dbReference type="AlphaFoldDB" id="A0A4Y9S7D7"/>
<comment type="caution">
    <text evidence="2">The sequence shown here is derived from an EMBL/GenBank/DDBJ whole genome shotgun (WGS) entry which is preliminary data.</text>
</comment>
<accession>A0A4Y9S7D7</accession>
<feature type="domain" description="N-acetyltransferase" evidence="1">
    <location>
        <begin position="8"/>
        <end position="165"/>
    </location>
</feature>
<dbReference type="GO" id="GO:0008999">
    <property type="term" value="F:protein-N-terminal-alanine acetyltransferase activity"/>
    <property type="evidence" value="ECO:0007669"/>
    <property type="project" value="TreeGrafter"/>
</dbReference>
<keyword evidence="2" id="KW-0808">Transferase</keyword>
<organism evidence="2 3">
    <name type="scientific">Zemynaea arenosa</name>
    <dbReference type="NCBI Taxonomy" id="2561931"/>
    <lineage>
        <taxon>Bacteria</taxon>
        <taxon>Pseudomonadati</taxon>
        <taxon>Pseudomonadota</taxon>
        <taxon>Betaproteobacteria</taxon>
        <taxon>Burkholderiales</taxon>
        <taxon>Oxalobacteraceae</taxon>
        <taxon>Telluria group</taxon>
        <taxon>Zemynaea</taxon>
    </lineage>
</organism>
<dbReference type="Gene3D" id="3.40.630.30">
    <property type="match status" value="1"/>
</dbReference>
<dbReference type="PROSITE" id="PS51186">
    <property type="entry name" value="GNAT"/>
    <property type="match status" value="1"/>
</dbReference>
<gene>
    <name evidence="2" type="ORF">E4L96_18260</name>
</gene>
<name>A0A4Y9S7D7_9BURK</name>
<dbReference type="CDD" id="cd04301">
    <property type="entry name" value="NAT_SF"/>
    <property type="match status" value="1"/>
</dbReference>
<evidence type="ECO:0000313" key="2">
    <source>
        <dbReference type="EMBL" id="TFW15438.1"/>
    </source>
</evidence>
<dbReference type="InterPro" id="IPR051908">
    <property type="entry name" value="Ribosomal_N-acetyltransferase"/>
</dbReference>
<keyword evidence="3" id="KW-1185">Reference proteome</keyword>
<dbReference type="GO" id="GO:0005737">
    <property type="term" value="C:cytoplasm"/>
    <property type="evidence" value="ECO:0007669"/>
    <property type="project" value="TreeGrafter"/>
</dbReference>
<dbReference type="InterPro" id="IPR016181">
    <property type="entry name" value="Acyl_CoA_acyltransferase"/>
</dbReference>
<proteinExistence type="predicted"/>
<dbReference type="GO" id="GO:1990189">
    <property type="term" value="F:protein N-terminal-serine acetyltransferase activity"/>
    <property type="evidence" value="ECO:0007669"/>
    <property type="project" value="TreeGrafter"/>
</dbReference>
<dbReference type="PANTHER" id="PTHR43441:SF10">
    <property type="entry name" value="ACETYLTRANSFERASE"/>
    <property type="match status" value="1"/>
</dbReference>
<dbReference type="PANTHER" id="PTHR43441">
    <property type="entry name" value="RIBOSOMAL-PROTEIN-SERINE ACETYLTRANSFERASE"/>
    <property type="match status" value="1"/>
</dbReference>
<reference evidence="2 3" key="1">
    <citation type="submission" date="2019-03" db="EMBL/GenBank/DDBJ databases">
        <title>Draft Genome Sequence of Massilia arenosa sp. nov., a Novel Massilia Species Isolated from a Sandy-loam Maize Soil.</title>
        <authorList>
            <person name="Raths R."/>
            <person name="Peta V."/>
            <person name="Bucking H."/>
        </authorList>
    </citation>
    <scope>NUCLEOTIDE SEQUENCE [LARGE SCALE GENOMIC DNA]</scope>
    <source>
        <strain evidence="2 3">MC02</strain>
    </source>
</reference>
<dbReference type="SUPFAM" id="SSF55729">
    <property type="entry name" value="Acyl-CoA N-acyltransferases (Nat)"/>
    <property type="match status" value="1"/>
</dbReference>
<dbReference type="EMBL" id="SPVF01000233">
    <property type="protein sequence ID" value="TFW15438.1"/>
    <property type="molecule type" value="Genomic_DNA"/>
</dbReference>
<dbReference type="OrthoDB" id="5292292at2"/>
<evidence type="ECO:0000313" key="3">
    <source>
        <dbReference type="Proteomes" id="UP000298438"/>
    </source>
</evidence>
<dbReference type="InterPro" id="IPR000182">
    <property type="entry name" value="GNAT_dom"/>
</dbReference>
<protein>
    <submittedName>
        <fullName evidence="2">N-acetyltransferase</fullName>
    </submittedName>
</protein>
<evidence type="ECO:0000259" key="1">
    <source>
        <dbReference type="PROSITE" id="PS51186"/>
    </source>
</evidence>
<dbReference type="Proteomes" id="UP000298438">
    <property type="component" value="Unassembled WGS sequence"/>
</dbReference>